<evidence type="ECO:0000313" key="2">
    <source>
        <dbReference type="Proteomes" id="UP000032250"/>
    </source>
</evidence>
<dbReference type="PANTHER" id="PTHR47197:SF3">
    <property type="entry name" value="DIHYDRO-HEME D1 DEHYDROGENASE"/>
    <property type="match status" value="1"/>
</dbReference>
<comment type="caution">
    <text evidence="1">The sequence shown here is derived from an EMBL/GenBank/DDBJ whole genome shotgun (WGS) entry which is preliminary data.</text>
</comment>
<dbReference type="Gene3D" id="2.130.10.10">
    <property type="entry name" value="YVTN repeat-like/Quinoprotein amine dehydrogenase"/>
    <property type="match status" value="2"/>
</dbReference>
<accession>A0A0D0ZT57</accession>
<dbReference type="PANTHER" id="PTHR47197">
    <property type="entry name" value="PROTEIN NIRF"/>
    <property type="match status" value="1"/>
</dbReference>
<dbReference type="SUPFAM" id="SSF51004">
    <property type="entry name" value="C-terminal (heme d1) domain of cytochrome cd1-nitrite reductase"/>
    <property type="match status" value="1"/>
</dbReference>
<dbReference type="Proteomes" id="UP000032250">
    <property type="component" value="Unassembled WGS sequence"/>
</dbReference>
<dbReference type="InterPro" id="IPR011048">
    <property type="entry name" value="Haem_d1_sf"/>
</dbReference>
<proteinExistence type="predicted"/>
<evidence type="ECO:0000313" key="1">
    <source>
        <dbReference type="EMBL" id="KIS21988.1"/>
    </source>
</evidence>
<organism evidence="1 2">
    <name type="scientific">Clostridium botulinum B2 450</name>
    <dbReference type="NCBI Taxonomy" id="1379739"/>
    <lineage>
        <taxon>Bacteria</taxon>
        <taxon>Bacillati</taxon>
        <taxon>Bacillota</taxon>
        <taxon>Clostridia</taxon>
        <taxon>Eubacteriales</taxon>
        <taxon>Clostridiaceae</taxon>
        <taxon>Clostridium</taxon>
    </lineage>
</organism>
<dbReference type="InterPro" id="IPR051200">
    <property type="entry name" value="Host-pathogen_enzymatic-act"/>
</dbReference>
<dbReference type="InterPro" id="IPR015943">
    <property type="entry name" value="WD40/YVTN_repeat-like_dom_sf"/>
</dbReference>
<dbReference type="OrthoDB" id="1706639at2"/>
<dbReference type="AlphaFoldDB" id="A0A0D0ZT57"/>
<reference evidence="1 2" key="1">
    <citation type="submission" date="2014-06" db="EMBL/GenBank/DDBJ databases">
        <title>Genome characterization of distinct group I Clostridium botulinum lineages.</title>
        <authorList>
            <person name="Giordani F."/>
            <person name="Anselmo A."/>
            <person name="Fillo S."/>
            <person name="Palozzi A.M."/>
            <person name="Fortunato A."/>
            <person name="Gentile B."/>
            <person name="Ciammaruconi A."/>
            <person name="Anniballi F."/>
            <person name="De Medici D."/>
            <person name="Lista F."/>
        </authorList>
    </citation>
    <scope>NUCLEOTIDE SEQUENCE [LARGE SCALE GENOMIC DNA]</scope>
    <source>
        <strain evidence="1 2">B2 450</strain>
    </source>
</reference>
<dbReference type="HOGENOM" id="CLU_079908_0_0_9"/>
<dbReference type="EMBL" id="JXSU01000008">
    <property type="protein sequence ID" value="KIS21988.1"/>
    <property type="molecule type" value="Genomic_DNA"/>
</dbReference>
<protein>
    <submittedName>
        <fullName evidence="1">Surface antigen</fullName>
    </submittedName>
</protein>
<dbReference type="PATRIC" id="fig|1379739.3.peg.3583"/>
<name>A0A0D0ZT57_CLOBO</name>
<sequence>MRYVYVCNTSTDCISKVSIDNFKEENKITLNNEASTRIGPHGICAYNDKLLVANSYSNSLSVVDGKLGREVENYFIGMHCNDVVAYGDKAYVICGDLNNVTVFDMVKKKILKQIPCGDLPHSIVIDKQKEILMISNMGTDSITLIDCKGENRVKNIRVGSYPTKAVFTVDGKYILVCESNLGSDYKGSISIISRKNYKLLYRIPVGNSPVDMCVDEKLCIVSNFGDGTISLIDINYYEKVKDIIVGGMPRGVCKIKDNIYVGDNYKNLFLKINIRTNNKKSIPIGGEPTGILVL</sequence>
<gene>
    <name evidence="1" type="ORF">N495_15960</name>
</gene>
<dbReference type="RefSeq" id="WP_003483499.1">
    <property type="nucleotide sequence ID" value="NZ_JXSU01000008.1"/>
</dbReference>